<reference evidence="9" key="1">
    <citation type="journal article" date="2020" name="Stud. Mycol.">
        <title>101 Dothideomycetes genomes: a test case for predicting lifestyles and emergence of pathogens.</title>
        <authorList>
            <person name="Haridas S."/>
            <person name="Albert R."/>
            <person name="Binder M."/>
            <person name="Bloem J."/>
            <person name="Labutti K."/>
            <person name="Salamov A."/>
            <person name="Andreopoulos B."/>
            <person name="Baker S."/>
            <person name="Barry K."/>
            <person name="Bills G."/>
            <person name="Bluhm B."/>
            <person name="Cannon C."/>
            <person name="Castanera R."/>
            <person name="Culley D."/>
            <person name="Daum C."/>
            <person name="Ezra D."/>
            <person name="Gonzalez J."/>
            <person name="Henrissat B."/>
            <person name="Kuo A."/>
            <person name="Liang C."/>
            <person name="Lipzen A."/>
            <person name="Lutzoni F."/>
            <person name="Magnuson J."/>
            <person name="Mondo S."/>
            <person name="Nolan M."/>
            <person name="Ohm R."/>
            <person name="Pangilinan J."/>
            <person name="Park H.-J."/>
            <person name="Ramirez L."/>
            <person name="Alfaro M."/>
            <person name="Sun H."/>
            <person name="Tritt A."/>
            <person name="Yoshinaga Y."/>
            <person name="Zwiers L.-H."/>
            <person name="Turgeon B."/>
            <person name="Goodwin S."/>
            <person name="Spatafora J."/>
            <person name="Crous P."/>
            <person name="Grigoriev I."/>
        </authorList>
    </citation>
    <scope>NUCLEOTIDE SEQUENCE</scope>
    <source>
        <strain evidence="9">CBS 115976</strain>
    </source>
</reference>
<evidence type="ECO:0000256" key="1">
    <source>
        <dbReference type="ARBA" id="ARBA00004141"/>
    </source>
</evidence>
<dbReference type="FunFam" id="1.20.1250.20:FF:000784">
    <property type="entry name" value="MFS drug efflux pump"/>
    <property type="match status" value="1"/>
</dbReference>
<feature type="transmembrane region" description="Helical" evidence="6">
    <location>
        <begin position="200"/>
        <end position="221"/>
    </location>
</feature>
<dbReference type="InterPro" id="IPR036259">
    <property type="entry name" value="MFS_trans_sf"/>
</dbReference>
<evidence type="ECO:0000313" key="10">
    <source>
        <dbReference type="Proteomes" id="UP000799302"/>
    </source>
</evidence>
<keyword evidence="3 6" id="KW-0812">Transmembrane</keyword>
<evidence type="ECO:0000256" key="6">
    <source>
        <dbReference type="SAM" id="Phobius"/>
    </source>
</evidence>
<dbReference type="GO" id="GO:0005886">
    <property type="term" value="C:plasma membrane"/>
    <property type="evidence" value="ECO:0007669"/>
    <property type="project" value="TreeGrafter"/>
</dbReference>
<dbReference type="OrthoDB" id="4161376at2759"/>
<feature type="signal peptide" evidence="7">
    <location>
        <begin position="1"/>
        <end position="23"/>
    </location>
</feature>
<comment type="subcellular location">
    <subcellularLocation>
        <location evidence="1">Membrane</location>
        <topology evidence="1">Multi-pass membrane protein</topology>
    </subcellularLocation>
</comment>
<dbReference type="InterPro" id="IPR020846">
    <property type="entry name" value="MFS_dom"/>
</dbReference>
<feature type="transmembrane region" description="Helical" evidence="6">
    <location>
        <begin position="130"/>
        <end position="148"/>
    </location>
</feature>
<evidence type="ECO:0000313" key="9">
    <source>
        <dbReference type="EMBL" id="KAF2675367.1"/>
    </source>
</evidence>
<keyword evidence="5 6" id="KW-0472">Membrane</keyword>
<gene>
    <name evidence="9" type="ORF">BT63DRAFT_366425</name>
</gene>
<feature type="chain" id="PRO_5025437645" evidence="7">
    <location>
        <begin position="24"/>
        <end position="549"/>
    </location>
</feature>
<protein>
    <submittedName>
        <fullName evidence="9">Putative MFS drug efflux pump</fullName>
    </submittedName>
</protein>
<feature type="transmembrane region" description="Helical" evidence="6">
    <location>
        <begin position="227"/>
        <end position="250"/>
    </location>
</feature>
<keyword evidence="7" id="KW-0732">Signal</keyword>
<dbReference type="Proteomes" id="UP000799302">
    <property type="component" value="Unassembled WGS sequence"/>
</dbReference>
<proteinExistence type="predicted"/>
<dbReference type="Pfam" id="PF06609">
    <property type="entry name" value="TRI12"/>
    <property type="match status" value="1"/>
</dbReference>
<feature type="domain" description="Major facilitator superfamily (MFS) profile" evidence="8">
    <location>
        <begin position="6"/>
        <end position="517"/>
    </location>
</feature>
<evidence type="ECO:0000256" key="5">
    <source>
        <dbReference type="ARBA" id="ARBA00023136"/>
    </source>
</evidence>
<evidence type="ECO:0000259" key="8">
    <source>
        <dbReference type="PROSITE" id="PS50850"/>
    </source>
</evidence>
<feature type="transmembrane region" description="Helical" evidence="6">
    <location>
        <begin position="493"/>
        <end position="512"/>
    </location>
</feature>
<feature type="transmembrane region" description="Helical" evidence="6">
    <location>
        <begin position="339"/>
        <end position="357"/>
    </location>
</feature>
<keyword evidence="10" id="KW-1185">Reference proteome</keyword>
<feature type="transmembrane region" description="Helical" evidence="6">
    <location>
        <begin position="43"/>
        <end position="65"/>
    </location>
</feature>
<feature type="transmembrane region" description="Helical" evidence="6">
    <location>
        <begin position="97"/>
        <end position="118"/>
    </location>
</feature>
<dbReference type="AlphaFoldDB" id="A0A6A6UVD0"/>
<feature type="transmembrane region" description="Helical" evidence="6">
    <location>
        <begin position="363"/>
        <end position="383"/>
    </location>
</feature>
<dbReference type="PANTHER" id="PTHR23501">
    <property type="entry name" value="MAJOR FACILITATOR SUPERFAMILY"/>
    <property type="match status" value="1"/>
</dbReference>
<feature type="transmembrane region" description="Helical" evidence="6">
    <location>
        <begin position="395"/>
        <end position="418"/>
    </location>
</feature>
<dbReference type="EMBL" id="MU004230">
    <property type="protein sequence ID" value="KAF2675367.1"/>
    <property type="molecule type" value="Genomic_DNA"/>
</dbReference>
<keyword evidence="2" id="KW-0813">Transport</keyword>
<dbReference type="InterPro" id="IPR010573">
    <property type="entry name" value="MFS_Str1/Tri12-like"/>
</dbReference>
<keyword evidence="4 6" id="KW-1133">Transmembrane helix</keyword>
<evidence type="ECO:0000256" key="7">
    <source>
        <dbReference type="SAM" id="SignalP"/>
    </source>
</evidence>
<feature type="transmembrane region" description="Helical" evidence="6">
    <location>
        <begin position="72"/>
        <end position="91"/>
    </location>
</feature>
<dbReference type="PANTHER" id="PTHR23501:SF109">
    <property type="entry name" value="MAJOR FACILITATOR SUPERFAMILY (MFS) PROFILE DOMAIN-CONTAINING PROTEIN-RELATED"/>
    <property type="match status" value="1"/>
</dbReference>
<evidence type="ECO:0000256" key="3">
    <source>
        <dbReference type="ARBA" id="ARBA00022692"/>
    </source>
</evidence>
<dbReference type="SUPFAM" id="SSF103473">
    <property type="entry name" value="MFS general substrate transporter"/>
    <property type="match status" value="1"/>
</dbReference>
<feature type="transmembrane region" description="Helical" evidence="6">
    <location>
        <begin position="160"/>
        <end position="180"/>
    </location>
</feature>
<dbReference type="GO" id="GO:0022857">
    <property type="term" value="F:transmembrane transporter activity"/>
    <property type="evidence" value="ECO:0007669"/>
    <property type="project" value="InterPro"/>
</dbReference>
<dbReference type="Gene3D" id="1.20.1250.20">
    <property type="entry name" value="MFS general substrate transporter like domains"/>
    <property type="match status" value="2"/>
</dbReference>
<accession>A0A6A6UVD0</accession>
<feature type="transmembrane region" description="Helical" evidence="6">
    <location>
        <begin position="312"/>
        <end position="332"/>
    </location>
</feature>
<name>A0A6A6UVD0_9PEZI</name>
<evidence type="ECO:0000256" key="4">
    <source>
        <dbReference type="ARBA" id="ARBA00022989"/>
    </source>
</evidence>
<sequence length="549" mass="59235">MTFHKIMALVAMALLWVGSQVPAYLYGGVPPYIYGDIGGVDRWTWFILGYLFSLGAVTPFVGSVSDLFGRRYTAMGGATLIIIGSIVTATAHTMNTFIAGMCLCGAGAGLCELTAIAVTSELAPTRKRGLYVAILTFTILPFCPSVFWAQQISYYGSWRYIGLICGIISFLGLVLVALFYHPPPRHVTVGLSRKEVLRRVDFIGGFLLLGGLLLFMAAVQWGGYQYAWGSAHVVAPLVIGIVMCIAFAVYEWKFARYPMFPGSIAKEPRILLLTLFITFVSGHQFFALILFWPTQSYNEYGHDHWQVGIRNLALGFPIMAGACIILVALSFTRGRIRELMLISCIFMTAGTGAMAALNTSNVWLSYLLLIIAGLGIGGIVVPASVITAIICPDELIATVTALTLAIRVLGGAIGYSIYYNVFSEKFKANAINLVGIACFKAGIIDKATIAEIINLTAAGLVDAIREVPGVKTDAAWESIVVAGQEAYAKSYPYVYYVSIAFGGVAIIASLFLGDIKKYMDDHIAADYEESINSAEEHKAGHVTGAQVAA</sequence>
<feature type="transmembrane region" description="Helical" evidence="6">
    <location>
        <begin position="270"/>
        <end position="292"/>
    </location>
</feature>
<evidence type="ECO:0000256" key="2">
    <source>
        <dbReference type="ARBA" id="ARBA00022448"/>
    </source>
</evidence>
<dbReference type="PROSITE" id="PS50850">
    <property type="entry name" value="MFS"/>
    <property type="match status" value="1"/>
</dbReference>
<organism evidence="9 10">
    <name type="scientific">Microthyrium microscopicum</name>
    <dbReference type="NCBI Taxonomy" id="703497"/>
    <lineage>
        <taxon>Eukaryota</taxon>
        <taxon>Fungi</taxon>
        <taxon>Dikarya</taxon>
        <taxon>Ascomycota</taxon>
        <taxon>Pezizomycotina</taxon>
        <taxon>Dothideomycetes</taxon>
        <taxon>Dothideomycetes incertae sedis</taxon>
        <taxon>Microthyriales</taxon>
        <taxon>Microthyriaceae</taxon>
        <taxon>Microthyrium</taxon>
    </lineage>
</organism>